<proteinExistence type="predicted"/>
<dbReference type="EMBL" id="AOLV01000028">
    <property type="protein sequence ID" value="EPX84176.1"/>
    <property type="molecule type" value="Genomic_DNA"/>
</dbReference>
<comment type="caution">
    <text evidence="2">The sequence shown here is derived from an EMBL/GenBank/DDBJ whole genome shotgun (WGS) entry which is preliminary data.</text>
</comment>
<dbReference type="STRING" id="1123069.ruthe_02386"/>
<evidence type="ECO:0000313" key="2">
    <source>
        <dbReference type="EMBL" id="EPX84176.1"/>
    </source>
</evidence>
<dbReference type="AlphaFoldDB" id="S9QS22"/>
<feature type="region of interest" description="Disordered" evidence="1">
    <location>
        <begin position="1"/>
        <end position="20"/>
    </location>
</feature>
<sequence>MALLLESFDPPEQTESSGPSAEWLAGHAAGLAEGIAQEAARAEAEGTRISQELAAALQDAAFTFAEARAQVIASLGPLIEVIVARLLPALAAEALSPWLRAEVERAARADAACPVTIHVHPSRLDAVRACLPPGAAHRLSPDPALGPHGARLSCGTRETALDLDACVAGIRAALSNLAETPVLSEPQDQKACHG</sequence>
<dbReference type="HOGENOM" id="CLU_120481_0_0_5"/>
<protein>
    <recommendedName>
        <fullName evidence="4">Flagellar biosynthesis/type III secretory pathway protein</fullName>
    </recommendedName>
</protein>
<keyword evidence="3" id="KW-1185">Reference proteome</keyword>
<evidence type="ECO:0000313" key="3">
    <source>
        <dbReference type="Proteomes" id="UP000015346"/>
    </source>
</evidence>
<reference evidence="2 3" key="1">
    <citation type="journal article" date="2013" name="Stand. Genomic Sci.">
        <title>Genome sequence of the reddish-pigmented Rubellimicrobium thermophilum type strain (DSM 16684(T)), a member of the Roseobacter clade.</title>
        <authorList>
            <person name="Fiebig A."/>
            <person name="Riedel T."/>
            <person name="Gronow S."/>
            <person name="Petersen J."/>
            <person name="Klenk H.P."/>
            <person name="Goker M."/>
        </authorList>
    </citation>
    <scope>NUCLEOTIDE SEQUENCE [LARGE SCALE GENOMIC DNA]</scope>
    <source>
        <strain evidence="2 3">DSM 16684</strain>
    </source>
</reference>
<gene>
    <name evidence="2" type="ORF">ruthe_02386</name>
</gene>
<dbReference type="OrthoDB" id="7870971at2"/>
<name>S9QS22_9RHOB</name>
<evidence type="ECO:0008006" key="4">
    <source>
        <dbReference type="Google" id="ProtNLM"/>
    </source>
</evidence>
<dbReference type="RefSeq" id="WP_021098468.1">
    <property type="nucleotide sequence ID" value="NZ_KE557322.1"/>
</dbReference>
<accession>S9QS22</accession>
<dbReference type="Proteomes" id="UP000015346">
    <property type="component" value="Unassembled WGS sequence"/>
</dbReference>
<evidence type="ECO:0000256" key="1">
    <source>
        <dbReference type="SAM" id="MobiDB-lite"/>
    </source>
</evidence>
<organism evidence="2 3">
    <name type="scientific">Rubellimicrobium thermophilum DSM 16684</name>
    <dbReference type="NCBI Taxonomy" id="1123069"/>
    <lineage>
        <taxon>Bacteria</taxon>
        <taxon>Pseudomonadati</taxon>
        <taxon>Pseudomonadota</taxon>
        <taxon>Alphaproteobacteria</taxon>
        <taxon>Rhodobacterales</taxon>
        <taxon>Roseobacteraceae</taxon>
        <taxon>Rubellimicrobium</taxon>
    </lineage>
</organism>